<sequence length="139" mass="14844">MNKLLITLAFLFLTLPEVKAQNQDNQLLIEENLRQSEKQKKTGITMMIAGGAATAVGMMLAWNSAWDSAEFGAGGFLMLAGSASVIIGIPIIVSSANKARKAATLSLSANSARMIRPNGFSPQVYPALNLTIPLHSDNR</sequence>
<evidence type="ECO:0000256" key="1">
    <source>
        <dbReference type="SAM" id="Phobius"/>
    </source>
</evidence>
<evidence type="ECO:0008006" key="5">
    <source>
        <dbReference type="Google" id="ProtNLM"/>
    </source>
</evidence>
<organism evidence="3 4">
    <name type="scientific">Algoriphagus jejuensis</name>
    <dbReference type="NCBI Taxonomy" id="419934"/>
    <lineage>
        <taxon>Bacteria</taxon>
        <taxon>Pseudomonadati</taxon>
        <taxon>Bacteroidota</taxon>
        <taxon>Cytophagia</taxon>
        <taxon>Cytophagales</taxon>
        <taxon>Cyclobacteriaceae</taxon>
        <taxon>Algoriphagus</taxon>
    </lineage>
</organism>
<gene>
    <name evidence="3" type="ORF">GCM10009119_32700</name>
</gene>
<feature type="transmembrane region" description="Helical" evidence="1">
    <location>
        <begin position="44"/>
        <end position="62"/>
    </location>
</feature>
<feature type="chain" id="PRO_5046023410" description="Superfamily III holin-X" evidence="2">
    <location>
        <begin position="21"/>
        <end position="139"/>
    </location>
</feature>
<feature type="signal peptide" evidence="2">
    <location>
        <begin position="1"/>
        <end position="20"/>
    </location>
</feature>
<feature type="transmembrane region" description="Helical" evidence="1">
    <location>
        <begin position="74"/>
        <end position="93"/>
    </location>
</feature>
<dbReference type="EMBL" id="BAAAFI010000042">
    <property type="protein sequence ID" value="GAA0880300.1"/>
    <property type="molecule type" value="Genomic_DNA"/>
</dbReference>
<accession>A0ABP3YFV6</accession>
<keyword evidence="1" id="KW-1133">Transmembrane helix</keyword>
<reference evidence="4" key="1">
    <citation type="journal article" date="2019" name="Int. J. Syst. Evol. Microbiol.">
        <title>The Global Catalogue of Microorganisms (GCM) 10K type strain sequencing project: providing services to taxonomists for standard genome sequencing and annotation.</title>
        <authorList>
            <consortium name="The Broad Institute Genomics Platform"/>
            <consortium name="The Broad Institute Genome Sequencing Center for Infectious Disease"/>
            <person name="Wu L."/>
            <person name="Ma J."/>
        </authorList>
    </citation>
    <scope>NUCLEOTIDE SEQUENCE [LARGE SCALE GENOMIC DNA]</scope>
    <source>
        <strain evidence="4">JCM 16112</strain>
    </source>
</reference>
<dbReference type="Proteomes" id="UP001500469">
    <property type="component" value="Unassembled WGS sequence"/>
</dbReference>
<protein>
    <recommendedName>
        <fullName evidence="5">Superfamily III holin-X</fullName>
    </recommendedName>
</protein>
<evidence type="ECO:0000313" key="3">
    <source>
        <dbReference type="EMBL" id="GAA0880300.1"/>
    </source>
</evidence>
<dbReference type="RefSeq" id="WP_343853554.1">
    <property type="nucleotide sequence ID" value="NZ_BAAAFI010000042.1"/>
</dbReference>
<evidence type="ECO:0000256" key="2">
    <source>
        <dbReference type="SAM" id="SignalP"/>
    </source>
</evidence>
<keyword evidence="1" id="KW-0812">Transmembrane</keyword>
<keyword evidence="2" id="KW-0732">Signal</keyword>
<comment type="caution">
    <text evidence="3">The sequence shown here is derived from an EMBL/GenBank/DDBJ whole genome shotgun (WGS) entry which is preliminary data.</text>
</comment>
<name>A0ABP3YFV6_9BACT</name>
<evidence type="ECO:0000313" key="4">
    <source>
        <dbReference type="Proteomes" id="UP001500469"/>
    </source>
</evidence>
<proteinExistence type="predicted"/>
<keyword evidence="4" id="KW-1185">Reference proteome</keyword>
<keyword evidence="1" id="KW-0472">Membrane</keyword>